<dbReference type="Proteomes" id="UP001234297">
    <property type="component" value="Chromosome 1"/>
</dbReference>
<gene>
    <name evidence="1" type="ORF">MRB53_004122</name>
</gene>
<sequence>MASSSSSSATVPNIGNRLSNLRLLGLVNDTEMNPLVDEHVSNTLRNCIRTLRQLIAEEIETLLGHVEEAEIDRSADEDLFEVEGSIIHAVRQVIAKGIEKIEKRILQTEIDRSWNEAFAEAARSFTDALHQFIVKVIKNVGEIGINRSGNEVLTETERSLIWAFEIFIAIETRKFLGLVEETEMNGLDDDDFTDEERDFLHTLGQFTVNEWIRKFKGA</sequence>
<evidence type="ECO:0000313" key="2">
    <source>
        <dbReference type="Proteomes" id="UP001234297"/>
    </source>
</evidence>
<dbReference type="EMBL" id="CM056809">
    <property type="protein sequence ID" value="KAJ8651099.1"/>
    <property type="molecule type" value="Genomic_DNA"/>
</dbReference>
<protein>
    <submittedName>
        <fullName evidence="1">Uncharacterized protein</fullName>
    </submittedName>
</protein>
<comment type="caution">
    <text evidence="1">The sequence shown here is derived from an EMBL/GenBank/DDBJ whole genome shotgun (WGS) entry which is preliminary data.</text>
</comment>
<evidence type="ECO:0000313" key="1">
    <source>
        <dbReference type="EMBL" id="KAJ8651099.1"/>
    </source>
</evidence>
<name>A0ACC2MZM9_PERAE</name>
<accession>A0ACC2MZM9</accession>
<organism evidence="1 2">
    <name type="scientific">Persea americana</name>
    <name type="common">Avocado</name>
    <dbReference type="NCBI Taxonomy" id="3435"/>
    <lineage>
        <taxon>Eukaryota</taxon>
        <taxon>Viridiplantae</taxon>
        <taxon>Streptophyta</taxon>
        <taxon>Embryophyta</taxon>
        <taxon>Tracheophyta</taxon>
        <taxon>Spermatophyta</taxon>
        <taxon>Magnoliopsida</taxon>
        <taxon>Magnoliidae</taxon>
        <taxon>Laurales</taxon>
        <taxon>Lauraceae</taxon>
        <taxon>Persea</taxon>
    </lineage>
</organism>
<keyword evidence="2" id="KW-1185">Reference proteome</keyword>
<proteinExistence type="predicted"/>
<reference evidence="1 2" key="1">
    <citation type="journal article" date="2022" name="Hortic Res">
        <title>A haplotype resolved chromosomal level avocado genome allows analysis of novel avocado genes.</title>
        <authorList>
            <person name="Nath O."/>
            <person name="Fletcher S.J."/>
            <person name="Hayward A."/>
            <person name="Shaw L.M."/>
            <person name="Masouleh A.K."/>
            <person name="Furtado A."/>
            <person name="Henry R.J."/>
            <person name="Mitter N."/>
        </authorList>
    </citation>
    <scope>NUCLEOTIDE SEQUENCE [LARGE SCALE GENOMIC DNA]</scope>
    <source>
        <strain evidence="2">cv. Hass</strain>
    </source>
</reference>